<dbReference type="RefSeq" id="WP_390226493.1">
    <property type="nucleotide sequence ID" value="NZ_JBHSCN010000001.1"/>
</dbReference>
<dbReference type="PRINTS" id="PR01438">
    <property type="entry name" value="UNVRSLSTRESS"/>
</dbReference>
<reference evidence="4" key="1">
    <citation type="journal article" date="2019" name="Int. J. Syst. Evol. Microbiol.">
        <title>The Global Catalogue of Microorganisms (GCM) 10K type strain sequencing project: providing services to taxonomists for standard genome sequencing and annotation.</title>
        <authorList>
            <consortium name="The Broad Institute Genomics Platform"/>
            <consortium name="The Broad Institute Genome Sequencing Center for Infectious Disease"/>
            <person name="Wu L."/>
            <person name="Ma J."/>
        </authorList>
    </citation>
    <scope>NUCLEOTIDE SEQUENCE [LARGE SCALE GENOMIC DNA]</scope>
    <source>
        <strain evidence="4">CGMCC 1.10363</strain>
    </source>
</reference>
<proteinExistence type="inferred from homology"/>
<dbReference type="PANTHER" id="PTHR46268:SF6">
    <property type="entry name" value="UNIVERSAL STRESS PROTEIN UP12"/>
    <property type="match status" value="1"/>
</dbReference>
<evidence type="ECO:0000313" key="4">
    <source>
        <dbReference type="Proteomes" id="UP001595900"/>
    </source>
</evidence>
<organism evidence="3 4">
    <name type="scientific">Gryllotalpicola reticulitermitis</name>
    <dbReference type="NCBI Taxonomy" id="1184153"/>
    <lineage>
        <taxon>Bacteria</taxon>
        <taxon>Bacillati</taxon>
        <taxon>Actinomycetota</taxon>
        <taxon>Actinomycetes</taxon>
        <taxon>Micrococcales</taxon>
        <taxon>Microbacteriaceae</taxon>
        <taxon>Gryllotalpicola</taxon>
    </lineage>
</organism>
<name>A0ABV8Q2Y7_9MICO</name>
<dbReference type="InterPro" id="IPR006016">
    <property type="entry name" value="UspA"/>
</dbReference>
<comment type="similarity">
    <text evidence="1">Belongs to the universal stress protein A family.</text>
</comment>
<protein>
    <submittedName>
        <fullName evidence="3">Universal stress protein</fullName>
    </submittedName>
</protein>
<accession>A0ABV8Q2Y7</accession>
<dbReference type="InterPro" id="IPR014729">
    <property type="entry name" value="Rossmann-like_a/b/a_fold"/>
</dbReference>
<dbReference type="CDD" id="cd00293">
    <property type="entry name" value="USP-like"/>
    <property type="match status" value="1"/>
</dbReference>
<evidence type="ECO:0000256" key="1">
    <source>
        <dbReference type="ARBA" id="ARBA00008791"/>
    </source>
</evidence>
<gene>
    <name evidence="3" type="ORF">ACFOYW_00085</name>
</gene>
<dbReference type="InterPro" id="IPR006015">
    <property type="entry name" value="Universal_stress_UspA"/>
</dbReference>
<dbReference type="EMBL" id="JBHSCN010000001">
    <property type="protein sequence ID" value="MFC4241754.1"/>
    <property type="molecule type" value="Genomic_DNA"/>
</dbReference>
<dbReference type="Gene3D" id="3.40.50.620">
    <property type="entry name" value="HUPs"/>
    <property type="match status" value="1"/>
</dbReference>
<dbReference type="PANTHER" id="PTHR46268">
    <property type="entry name" value="STRESS RESPONSE PROTEIN NHAX"/>
    <property type="match status" value="1"/>
</dbReference>
<evidence type="ECO:0000259" key="2">
    <source>
        <dbReference type="Pfam" id="PF00582"/>
    </source>
</evidence>
<feature type="domain" description="UspA" evidence="2">
    <location>
        <begin position="20"/>
        <end position="149"/>
    </location>
</feature>
<comment type="caution">
    <text evidence="3">The sequence shown here is derived from an EMBL/GenBank/DDBJ whole genome shotgun (WGS) entry which is preliminary data.</text>
</comment>
<evidence type="ECO:0000313" key="3">
    <source>
        <dbReference type="EMBL" id="MFC4241754.1"/>
    </source>
</evidence>
<dbReference type="Proteomes" id="UP001595900">
    <property type="component" value="Unassembled WGS sequence"/>
</dbReference>
<dbReference type="Pfam" id="PF00582">
    <property type="entry name" value="Usp"/>
    <property type="match status" value="1"/>
</dbReference>
<sequence length="155" mass="15929">MSEEQDSNSTVAAASSAAYRVVVGVDGSQPSVGALKAAARIATDSGATLVAVVAWQMPPFEGTSPSGYSPEDDARRILAEAEAAAFGGELPARYERTFVDHPPVAALIDESRNADLVVVGTRGHGGVIGMLLGSVSAAVAQYAHCPVLIHRPRTS</sequence>
<dbReference type="SUPFAM" id="SSF52402">
    <property type="entry name" value="Adenine nucleotide alpha hydrolases-like"/>
    <property type="match status" value="1"/>
</dbReference>
<keyword evidence="4" id="KW-1185">Reference proteome</keyword>